<accession>A0ABW1BBP2</accession>
<evidence type="ECO:0000256" key="2">
    <source>
        <dbReference type="ARBA" id="ARBA00023315"/>
    </source>
</evidence>
<dbReference type="PROSITE" id="PS51186">
    <property type="entry name" value="GNAT"/>
    <property type="match status" value="1"/>
</dbReference>
<gene>
    <name evidence="5" type="ORF">ACFQGO_24465</name>
</gene>
<dbReference type="EC" id="2.3.-.-" evidence="5"/>
<feature type="domain" description="N-acetyltransferase" evidence="4">
    <location>
        <begin position="15"/>
        <end position="179"/>
    </location>
</feature>
<dbReference type="InterPro" id="IPR050832">
    <property type="entry name" value="Bact_Acetyltransf"/>
</dbReference>
<protein>
    <submittedName>
        <fullName evidence="5">GNAT family N-acetyltransferase</fullName>
        <ecNumber evidence="5">2.3.-.-</ecNumber>
    </submittedName>
</protein>
<dbReference type="PANTHER" id="PTHR43877">
    <property type="entry name" value="AMINOALKYLPHOSPHONATE N-ACETYLTRANSFERASE-RELATED-RELATED"/>
    <property type="match status" value="1"/>
</dbReference>
<dbReference type="InterPro" id="IPR016181">
    <property type="entry name" value="Acyl_CoA_acyltransferase"/>
</dbReference>
<evidence type="ECO:0000256" key="1">
    <source>
        <dbReference type="ARBA" id="ARBA00022679"/>
    </source>
</evidence>
<evidence type="ECO:0000313" key="6">
    <source>
        <dbReference type="Proteomes" id="UP001596112"/>
    </source>
</evidence>
<dbReference type="Gene3D" id="3.40.630.30">
    <property type="match status" value="1"/>
</dbReference>
<evidence type="ECO:0000313" key="5">
    <source>
        <dbReference type="EMBL" id="MFC5810613.1"/>
    </source>
</evidence>
<keyword evidence="2 5" id="KW-0012">Acyltransferase</keyword>
<dbReference type="SUPFAM" id="SSF55729">
    <property type="entry name" value="Acyl-CoA N-acyltransferases (Nat)"/>
    <property type="match status" value="1"/>
</dbReference>
<dbReference type="RefSeq" id="WP_272171536.1">
    <property type="nucleotide sequence ID" value="NZ_JAQOSL010000032.1"/>
</dbReference>
<organism evidence="5 6">
    <name type="scientific">Streptomyces heilongjiangensis</name>
    <dbReference type="NCBI Taxonomy" id="945052"/>
    <lineage>
        <taxon>Bacteria</taxon>
        <taxon>Bacillati</taxon>
        <taxon>Actinomycetota</taxon>
        <taxon>Actinomycetes</taxon>
        <taxon>Kitasatosporales</taxon>
        <taxon>Streptomycetaceae</taxon>
        <taxon>Streptomyces</taxon>
    </lineage>
</organism>
<dbReference type="CDD" id="cd04301">
    <property type="entry name" value="NAT_SF"/>
    <property type="match status" value="1"/>
</dbReference>
<dbReference type="InterPro" id="IPR000182">
    <property type="entry name" value="GNAT_dom"/>
</dbReference>
<dbReference type="Pfam" id="PF00583">
    <property type="entry name" value="Acetyltransf_1"/>
    <property type="match status" value="1"/>
</dbReference>
<dbReference type="EMBL" id="JBHSNZ010000018">
    <property type="protein sequence ID" value="MFC5810613.1"/>
    <property type="molecule type" value="Genomic_DNA"/>
</dbReference>
<comment type="caution">
    <text evidence="5">The sequence shown here is derived from an EMBL/GenBank/DDBJ whole genome shotgun (WGS) entry which is preliminary data.</text>
</comment>
<evidence type="ECO:0000259" key="4">
    <source>
        <dbReference type="PROSITE" id="PS51186"/>
    </source>
</evidence>
<dbReference type="PANTHER" id="PTHR43877:SF2">
    <property type="entry name" value="AMINOALKYLPHOSPHONATE N-ACETYLTRANSFERASE-RELATED"/>
    <property type="match status" value="1"/>
</dbReference>
<sequence length="183" mass="19500">MRNDSAADAPPVHLPAVRPRTDHDLDACARVLAAVHEQDGYPVNWPERPKLWLTPAPLVAAWVAELDGRVVGHIGLSHPDDTDAAPGLWAARAAVGAETTAVVNRLFVSPAARGHGIGALLVARAAAEARGRALHPVLDVVESDVAAATLYERLGWHHLATVEQRWSPEQTVKVRCYAAPAAP</sequence>
<evidence type="ECO:0000256" key="3">
    <source>
        <dbReference type="SAM" id="MobiDB-lite"/>
    </source>
</evidence>
<dbReference type="Proteomes" id="UP001596112">
    <property type="component" value="Unassembled WGS sequence"/>
</dbReference>
<keyword evidence="6" id="KW-1185">Reference proteome</keyword>
<keyword evidence="1 5" id="KW-0808">Transferase</keyword>
<dbReference type="GO" id="GO:0016746">
    <property type="term" value="F:acyltransferase activity"/>
    <property type="evidence" value="ECO:0007669"/>
    <property type="project" value="UniProtKB-KW"/>
</dbReference>
<name>A0ABW1BBP2_9ACTN</name>
<proteinExistence type="predicted"/>
<reference evidence="6" key="1">
    <citation type="journal article" date="2019" name="Int. J. Syst. Evol. Microbiol.">
        <title>The Global Catalogue of Microorganisms (GCM) 10K type strain sequencing project: providing services to taxonomists for standard genome sequencing and annotation.</title>
        <authorList>
            <consortium name="The Broad Institute Genomics Platform"/>
            <consortium name="The Broad Institute Genome Sequencing Center for Infectious Disease"/>
            <person name="Wu L."/>
            <person name="Ma J."/>
        </authorList>
    </citation>
    <scope>NUCLEOTIDE SEQUENCE [LARGE SCALE GENOMIC DNA]</scope>
    <source>
        <strain evidence="6">JCM 9918</strain>
    </source>
</reference>
<feature type="region of interest" description="Disordered" evidence="3">
    <location>
        <begin position="1"/>
        <end position="20"/>
    </location>
</feature>